<dbReference type="GeneID" id="85328679"/>
<keyword evidence="4" id="KW-1185">Reference proteome</keyword>
<dbReference type="InterPro" id="IPR010730">
    <property type="entry name" value="HET"/>
</dbReference>
<evidence type="ECO:0000256" key="1">
    <source>
        <dbReference type="SAM" id="MobiDB-lite"/>
    </source>
</evidence>
<gene>
    <name evidence="3" type="ORF">B0T26DRAFT_751649</name>
</gene>
<comment type="caution">
    <text evidence="3">The sequence shown here is derived from an EMBL/GenBank/DDBJ whole genome shotgun (WGS) entry which is preliminary data.</text>
</comment>
<evidence type="ECO:0000313" key="4">
    <source>
        <dbReference type="Proteomes" id="UP001172101"/>
    </source>
</evidence>
<dbReference type="AlphaFoldDB" id="A0AA40AKQ8"/>
<dbReference type="PANTHER" id="PTHR10622:SF10">
    <property type="entry name" value="HET DOMAIN-CONTAINING PROTEIN"/>
    <property type="match status" value="1"/>
</dbReference>
<dbReference type="RefSeq" id="XP_060296407.1">
    <property type="nucleotide sequence ID" value="XM_060445409.1"/>
</dbReference>
<dbReference type="Proteomes" id="UP001172101">
    <property type="component" value="Unassembled WGS sequence"/>
</dbReference>
<reference evidence="3" key="1">
    <citation type="submission" date="2023-06" db="EMBL/GenBank/DDBJ databases">
        <title>Genome-scale phylogeny and comparative genomics of the fungal order Sordariales.</title>
        <authorList>
            <consortium name="Lawrence Berkeley National Laboratory"/>
            <person name="Hensen N."/>
            <person name="Bonometti L."/>
            <person name="Westerberg I."/>
            <person name="Brannstrom I.O."/>
            <person name="Guillou S."/>
            <person name="Cros-Aarteil S."/>
            <person name="Calhoun S."/>
            <person name="Haridas S."/>
            <person name="Kuo A."/>
            <person name="Mondo S."/>
            <person name="Pangilinan J."/>
            <person name="Riley R."/>
            <person name="LaButti K."/>
            <person name="Andreopoulos B."/>
            <person name="Lipzen A."/>
            <person name="Chen C."/>
            <person name="Yanf M."/>
            <person name="Daum C."/>
            <person name="Ng V."/>
            <person name="Clum A."/>
            <person name="Steindorff A."/>
            <person name="Ohm R."/>
            <person name="Martin F."/>
            <person name="Silar P."/>
            <person name="Natvig D."/>
            <person name="Lalanne C."/>
            <person name="Gautier V."/>
            <person name="Ament-velasquez S.L."/>
            <person name="Kruys A."/>
            <person name="Hutchinson M.I."/>
            <person name="Powell A.J."/>
            <person name="Barry K."/>
            <person name="Miller A.N."/>
            <person name="Grigoriev I.V."/>
            <person name="Debuchy R."/>
            <person name="Gladieux P."/>
            <person name="Thoren M.H."/>
            <person name="Johannesson H."/>
        </authorList>
    </citation>
    <scope>NUCLEOTIDE SEQUENCE</scope>
    <source>
        <strain evidence="3">SMH2392-1A</strain>
    </source>
</reference>
<name>A0AA40AKQ8_9PEZI</name>
<organism evidence="3 4">
    <name type="scientific">Lasiosphaeria miniovina</name>
    <dbReference type="NCBI Taxonomy" id="1954250"/>
    <lineage>
        <taxon>Eukaryota</taxon>
        <taxon>Fungi</taxon>
        <taxon>Dikarya</taxon>
        <taxon>Ascomycota</taxon>
        <taxon>Pezizomycotina</taxon>
        <taxon>Sordariomycetes</taxon>
        <taxon>Sordariomycetidae</taxon>
        <taxon>Sordariales</taxon>
        <taxon>Lasiosphaeriaceae</taxon>
        <taxon>Lasiosphaeria</taxon>
    </lineage>
</organism>
<dbReference type="EMBL" id="JAUIRO010000004">
    <property type="protein sequence ID" value="KAK0717614.1"/>
    <property type="molecule type" value="Genomic_DNA"/>
</dbReference>
<evidence type="ECO:0000259" key="2">
    <source>
        <dbReference type="Pfam" id="PF06985"/>
    </source>
</evidence>
<accession>A0AA40AKQ8</accession>
<sequence>MRLLHTSKIQLIEVYGEQVPPFDKTRRCAAVARRENIQYIWIGTCCIDKTSSAELSEAINSMYRWYNKDQICYAYLCDVEPVGTEDIFGNDSSFRLSRWFTRGWTLQELIAARHVRFYARDWSFLGSKKQGDEQGDGGDDDDQGLPGR</sequence>
<proteinExistence type="predicted"/>
<protein>
    <recommendedName>
        <fullName evidence="2">Heterokaryon incompatibility domain-containing protein</fullName>
    </recommendedName>
</protein>
<feature type="region of interest" description="Disordered" evidence="1">
    <location>
        <begin position="127"/>
        <end position="148"/>
    </location>
</feature>
<dbReference type="Pfam" id="PF06985">
    <property type="entry name" value="HET"/>
    <property type="match status" value="1"/>
</dbReference>
<dbReference type="PANTHER" id="PTHR10622">
    <property type="entry name" value="HET DOMAIN-CONTAINING PROTEIN"/>
    <property type="match status" value="1"/>
</dbReference>
<evidence type="ECO:0000313" key="3">
    <source>
        <dbReference type="EMBL" id="KAK0717614.1"/>
    </source>
</evidence>
<feature type="domain" description="Heterokaryon incompatibility" evidence="2">
    <location>
        <begin position="26"/>
        <end position="76"/>
    </location>
</feature>
<feature type="compositionally biased region" description="Acidic residues" evidence="1">
    <location>
        <begin position="133"/>
        <end position="148"/>
    </location>
</feature>